<feature type="non-terminal residue" evidence="1">
    <location>
        <position position="1"/>
    </location>
</feature>
<keyword evidence="2" id="KW-1185">Reference proteome</keyword>
<evidence type="ECO:0000313" key="1">
    <source>
        <dbReference type="EMBL" id="ETW82099.1"/>
    </source>
</evidence>
<reference evidence="1 2" key="1">
    <citation type="journal article" date="2012" name="New Phytol.">
        <title>Insight into trade-off between wood decay and parasitism from the genome of a fungal forest pathogen.</title>
        <authorList>
            <person name="Olson A."/>
            <person name="Aerts A."/>
            <person name="Asiegbu F."/>
            <person name="Belbahri L."/>
            <person name="Bouzid O."/>
            <person name="Broberg A."/>
            <person name="Canback B."/>
            <person name="Coutinho P.M."/>
            <person name="Cullen D."/>
            <person name="Dalman K."/>
            <person name="Deflorio G."/>
            <person name="van Diepen L.T."/>
            <person name="Dunand C."/>
            <person name="Duplessis S."/>
            <person name="Durling M."/>
            <person name="Gonthier P."/>
            <person name="Grimwood J."/>
            <person name="Fossdal C.G."/>
            <person name="Hansson D."/>
            <person name="Henrissat B."/>
            <person name="Hietala A."/>
            <person name="Himmelstrand K."/>
            <person name="Hoffmeister D."/>
            <person name="Hogberg N."/>
            <person name="James T.Y."/>
            <person name="Karlsson M."/>
            <person name="Kohler A."/>
            <person name="Kues U."/>
            <person name="Lee Y.H."/>
            <person name="Lin Y.C."/>
            <person name="Lind M."/>
            <person name="Lindquist E."/>
            <person name="Lombard V."/>
            <person name="Lucas S."/>
            <person name="Lunden K."/>
            <person name="Morin E."/>
            <person name="Murat C."/>
            <person name="Park J."/>
            <person name="Raffaello T."/>
            <person name="Rouze P."/>
            <person name="Salamov A."/>
            <person name="Schmutz J."/>
            <person name="Solheim H."/>
            <person name="Stahlberg J."/>
            <person name="Velez H."/>
            <person name="de Vries R.P."/>
            <person name="Wiebenga A."/>
            <person name="Woodward S."/>
            <person name="Yakovlev I."/>
            <person name="Garbelotto M."/>
            <person name="Martin F."/>
            <person name="Grigoriev I.V."/>
            <person name="Stenlid J."/>
        </authorList>
    </citation>
    <scope>NUCLEOTIDE SEQUENCE [LARGE SCALE GENOMIC DNA]</scope>
    <source>
        <strain evidence="1 2">TC 32-1</strain>
    </source>
</reference>
<name>W4K8L9_HETIT</name>
<proteinExistence type="predicted"/>
<dbReference type="RefSeq" id="XP_009545815.1">
    <property type="nucleotide sequence ID" value="XM_009547520.1"/>
</dbReference>
<evidence type="ECO:0000313" key="2">
    <source>
        <dbReference type="Proteomes" id="UP000030671"/>
    </source>
</evidence>
<dbReference type="GeneID" id="20677024"/>
<dbReference type="AlphaFoldDB" id="W4K8L9"/>
<sequence>PIAGLFPEEARVLRNISEDPLITLLPLSPNPSKFIPFTKITPKHLKILNLNPKGFLWPEEEKLFQHIMQLNEEALAFEETDCDTLKESYFLLYIYLTVPHTPWVYKNIPIPLGIKD</sequence>
<dbReference type="eggNOG" id="ENOG502SPGT">
    <property type="taxonomic scope" value="Eukaryota"/>
</dbReference>
<dbReference type="InParanoid" id="W4K8L9"/>
<gene>
    <name evidence="1" type="ORF">HETIRDRAFT_45985</name>
</gene>
<organism evidence="1 2">
    <name type="scientific">Heterobasidion irregulare (strain TC 32-1)</name>
    <dbReference type="NCBI Taxonomy" id="747525"/>
    <lineage>
        <taxon>Eukaryota</taxon>
        <taxon>Fungi</taxon>
        <taxon>Dikarya</taxon>
        <taxon>Basidiomycota</taxon>
        <taxon>Agaricomycotina</taxon>
        <taxon>Agaricomycetes</taxon>
        <taxon>Russulales</taxon>
        <taxon>Bondarzewiaceae</taxon>
        <taxon>Heterobasidion</taxon>
        <taxon>Heterobasidion annosum species complex</taxon>
    </lineage>
</organism>
<dbReference type="KEGG" id="hir:HETIRDRAFT_45985"/>
<dbReference type="Proteomes" id="UP000030671">
    <property type="component" value="Unassembled WGS sequence"/>
</dbReference>
<protein>
    <submittedName>
        <fullName evidence="1">Uncharacterized protein</fullName>
    </submittedName>
</protein>
<dbReference type="HOGENOM" id="CLU_092523_1_0_1"/>
<dbReference type="EMBL" id="KI925458">
    <property type="protein sequence ID" value="ETW82099.1"/>
    <property type="molecule type" value="Genomic_DNA"/>
</dbReference>
<accession>W4K8L9</accession>
<dbReference type="OrthoDB" id="5599163at2759"/>